<evidence type="ECO:0000313" key="2">
    <source>
        <dbReference type="EMBL" id="MBP3950223.1"/>
    </source>
</evidence>
<protein>
    <submittedName>
        <fullName evidence="2">Uncharacterized protein</fullName>
    </submittedName>
</protein>
<dbReference type="EMBL" id="JAGKSQ010000001">
    <property type="protein sequence ID" value="MBP3950223.1"/>
    <property type="molecule type" value="Genomic_DNA"/>
</dbReference>
<keyword evidence="1" id="KW-0812">Transmembrane</keyword>
<organism evidence="2 3">
    <name type="scientific">Halalkalibacter suaedae</name>
    <dbReference type="NCBI Taxonomy" id="2822140"/>
    <lineage>
        <taxon>Bacteria</taxon>
        <taxon>Bacillati</taxon>
        <taxon>Bacillota</taxon>
        <taxon>Bacilli</taxon>
        <taxon>Bacillales</taxon>
        <taxon>Bacillaceae</taxon>
        <taxon>Halalkalibacter</taxon>
    </lineage>
</organism>
<name>A0A940WU17_9BACI</name>
<evidence type="ECO:0000256" key="1">
    <source>
        <dbReference type="SAM" id="Phobius"/>
    </source>
</evidence>
<sequence length="184" mass="20834">MINKTTVVLIIVSVIILGVYLINFTFKEDAQEIEEIVHSLNHPMIQVAHIEYLDKDKAIVFFERGPTDDRFFVTGVFRKGFWGWEHLGGQASPINMDHKLDLSFSGFSTNFSGYPEVVSGKIIDSEIDEVRVVTRAGNESEATIIEYDKNEKCWFLIGSNEEELLELTVTGLSSDGEVIERVTR</sequence>
<accession>A0A940WU17</accession>
<dbReference type="Proteomes" id="UP000678228">
    <property type="component" value="Unassembled WGS sequence"/>
</dbReference>
<dbReference type="AlphaFoldDB" id="A0A940WU17"/>
<reference evidence="2" key="1">
    <citation type="submission" date="2021-03" db="EMBL/GenBank/DDBJ databases">
        <title>Bacillus suaedae sp. nov., isolated from Suaeda aralocaspica.</title>
        <authorList>
            <person name="Lei R.F.R."/>
        </authorList>
    </citation>
    <scope>NUCLEOTIDE SEQUENCE</scope>
    <source>
        <strain evidence="2">YZJH907-2</strain>
    </source>
</reference>
<keyword evidence="1" id="KW-0472">Membrane</keyword>
<feature type="transmembrane region" description="Helical" evidence="1">
    <location>
        <begin position="7"/>
        <end position="26"/>
    </location>
</feature>
<proteinExistence type="predicted"/>
<keyword evidence="1" id="KW-1133">Transmembrane helix</keyword>
<evidence type="ECO:0000313" key="3">
    <source>
        <dbReference type="Proteomes" id="UP000678228"/>
    </source>
</evidence>
<keyword evidence="3" id="KW-1185">Reference proteome</keyword>
<comment type="caution">
    <text evidence="2">The sequence shown here is derived from an EMBL/GenBank/DDBJ whole genome shotgun (WGS) entry which is preliminary data.</text>
</comment>
<gene>
    <name evidence="2" type="ORF">J7W16_03690</name>
</gene>
<dbReference type="RefSeq" id="WP_210595830.1">
    <property type="nucleotide sequence ID" value="NZ_JAGKSQ010000001.1"/>
</dbReference>